<dbReference type="RefSeq" id="WP_249914227.1">
    <property type="nucleotide sequence ID" value="NZ_JAMGBB010000001.1"/>
</dbReference>
<comment type="subcellular location">
    <subcellularLocation>
        <location evidence="1">Cytoplasm</location>
    </subcellularLocation>
</comment>
<name>A0ABT0S5T1_9SPHN</name>
<dbReference type="InterPro" id="IPR053924">
    <property type="entry name" value="RecX_HTH_2nd"/>
</dbReference>
<dbReference type="EMBL" id="JAMGBB010000001">
    <property type="protein sequence ID" value="MCL6739751.1"/>
    <property type="molecule type" value="Genomic_DNA"/>
</dbReference>
<dbReference type="InterPro" id="IPR036388">
    <property type="entry name" value="WH-like_DNA-bd_sf"/>
</dbReference>
<evidence type="ECO:0000313" key="6">
    <source>
        <dbReference type="EMBL" id="MCL6739751.1"/>
    </source>
</evidence>
<comment type="similarity">
    <text evidence="2">Belongs to the RecX family.</text>
</comment>
<evidence type="ECO:0000313" key="7">
    <source>
        <dbReference type="Proteomes" id="UP001165383"/>
    </source>
</evidence>
<protein>
    <recommendedName>
        <fullName evidence="3">Regulatory protein RecX</fullName>
    </recommendedName>
</protein>
<gene>
    <name evidence="6" type="ORF">LZ518_01160</name>
</gene>
<feature type="domain" description="RecX second three-helical" evidence="5">
    <location>
        <begin position="71"/>
        <end position="106"/>
    </location>
</feature>
<evidence type="ECO:0000256" key="2">
    <source>
        <dbReference type="ARBA" id="ARBA00009695"/>
    </source>
</evidence>
<evidence type="ECO:0000259" key="5">
    <source>
        <dbReference type="Pfam" id="PF02631"/>
    </source>
</evidence>
<comment type="caution">
    <text evidence="6">The sequence shown here is derived from an EMBL/GenBank/DDBJ whole genome shotgun (WGS) entry which is preliminary data.</text>
</comment>
<sequence>MAASPSRKPRPPLTAEKLDELAISYVGRFATSRAKLNAFLTRKLRERGWAGAGEPPIDELTEKLVRLGYIDDRAYALAKARSLTAHGYGSRRVRQALSHAGIAEEDSGDANDLATAEAYEAALRFARRKRIGPYAEARPDPKLRERALAAMIRAGHGFAVARAVVDLGPGEVPDMVVDS</sequence>
<organism evidence="6 7">
    <name type="scientific">Sphingomonas brevis</name>
    <dbReference type="NCBI Taxonomy" id="2908206"/>
    <lineage>
        <taxon>Bacteria</taxon>
        <taxon>Pseudomonadati</taxon>
        <taxon>Pseudomonadota</taxon>
        <taxon>Alphaproteobacteria</taxon>
        <taxon>Sphingomonadales</taxon>
        <taxon>Sphingomonadaceae</taxon>
        <taxon>Sphingomonas</taxon>
    </lineage>
</organism>
<dbReference type="Proteomes" id="UP001165383">
    <property type="component" value="Unassembled WGS sequence"/>
</dbReference>
<keyword evidence="4" id="KW-0963">Cytoplasm</keyword>
<dbReference type="Gene3D" id="1.10.10.10">
    <property type="entry name" value="Winged helix-like DNA-binding domain superfamily/Winged helix DNA-binding domain"/>
    <property type="match status" value="1"/>
</dbReference>
<evidence type="ECO:0000256" key="4">
    <source>
        <dbReference type="ARBA" id="ARBA00022490"/>
    </source>
</evidence>
<reference evidence="6" key="1">
    <citation type="submission" date="2022-05" db="EMBL/GenBank/DDBJ databases">
        <authorList>
            <person name="Jo J.-H."/>
            <person name="Im W.-T."/>
        </authorList>
    </citation>
    <scope>NUCLEOTIDE SEQUENCE</scope>
    <source>
        <strain evidence="6">RB56-2</strain>
    </source>
</reference>
<keyword evidence="7" id="KW-1185">Reference proteome</keyword>
<evidence type="ECO:0000256" key="3">
    <source>
        <dbReference type="ARBA" id="ARBA00018111"/>
    </source>
</evidence>
<accession>A0ABT0S5T1</accession>
<evidence type="ECO:0000256" key="1">
    <source>
        <dbReference type="ARBA" id="ARBA00004496"/>
    </source>
</evidence>
<dbReference type="Pfam" id="PF02631">
    <property type="entry name" value="RecX_HTH2"/>
    <property type="match status" value="1"/>
</dbReference>
<proteinExistence type="inferred from homology"/>